<proteinExistence type="predicted"/>
<dbReference type="GO" id="GO:0046983">
    <property type="term" value="F:protein dimerization activity"/>
    <property type="evidence" value="ECO:0007669"/>
    <property type="project" value="InterPro"/>
</dbReference>
<dbReference type="InterPro" id="IPR036890">
    <property type="entry name" value="HATPase_C_sf"/>
</dbReference>
<dbReference type="GO" id="GO:0005524">
    <property type="term" value="F:ATP binding"/>
    <property type="evidence" value="ECO:0007669"/>
    <property type="project" value="UniProtKB-KW"/>
</dbReference>
<dbReference type="InterPro" id="IPR003594">
    <property type="entry name" value="HATPase_dom"/>
</dbReference>
<evidence type="ECO:0000256" key="10">
    <source>
        <dbReference type="SAM" id="Phobius"/>
    </source>
</evidence>
<dbReference type="PANTHER" id="PTHR24421:SF10">
    <property type="entry name" value="NITRATE_NITRITE SENSOR PROTEIN NARQ"/>
    <property type="match status" value="1"/>
</dbReference>
<dbReference type="SUPFAM" id="SSF55874">
    <property type="entry name" value="ATPase domain of HSP90 chaperone/DNA topoisomerase II/histidine kinase"/>
    <property type="match status" value="1"/>
</dbReference>
<evidence type="ECO:0000256" key="7">
    <source>
        <dbReference type="ARBA" id="ARBA00022840"/>
    </source>
</evidence>
<keyword evidence="5" id="KW-0547">Nucleotide-binding</keyword>
<dbReference type="GO" id="GO:0000155">
    <property type="term" value="F:phosphorelay sensor kinase activity"/>
    <property type="evidence" value="ECO:0007669"/>
    <property type="project" value="InterPro"/>
</dbReference>
<evidence type="ECO:0000256" key="4">
    <source>
        <dbReference type="ARBA" id="ARBA00022679"/>
    </source>
</evidence>
<dbReference type="PANTHER" id="PTHR24421">
    <property type="entry name" value="NITRATE/NITRITE SENSOR PROTEIN NARX-RELATED"/>
    <property type="match status" value="1"/>
</dbReference>
<evidence type="ECO:0000256" key="1">
    <source>
        <dbReference type="ARBA" id="ARBA00000085"/>
    </source>
</evidence>
<keyword evidence="7" id="KW-0067">ATP-binding</keyword>
<feature type="compositionally biased region" description="Low complexity" evidence="9">
    <location>
        <begin position="321"/>
        <end position="349"/>
    </location>
</feature>
<dbReference type="InParanoid" id="A0A545AH74"/>
<dbReference type="Gene3D" id="3.30.565.10">
    <property type="entry name" value="Histidine kinase-like ATPase, C-terminal domain"/>
    <property type="match status" value="1"/>
</dbReference>
<organism evidence="14 15">
    <name type="scientific">Cryptosporangium phraense</name>
    <dbReference type="NCBI Taxonomy" id="2593070"/>
    <lineage>
        <taxon>Bacteria</taxon>
        <taxon>Bacillati</taxon>
        <taxon>Actinomycetota</taxon>
        <taxon>Actinomycetes</taxon>
        <taxon>Cryptosporangiales</taxon>
        <taxon>Cryptosporangiaceae</taxon>
        <taxon>Cryptosporangium</taxon>
    </lineage>
</organism>
<dbReference type="Pfam" id="PF23539">
    <property type="entry name" value="DUF7134"/>
    <property type="match status" value="1"/>
</dbReference>
<feature type="transmembrane region" description="Helical" evidence="10">
    <location>
        <begin position="72"/>
        <end position="98"/>
    </location>
</feature>
<keyword evidence="10" id="KW-0472">Membrane</keyword>
<evidence type="ECO:0000259" key="12">
    <source>
        <dbReference type="Pfam" id="PF07730"/>
    </source>
</evidence>
<dbReference type="EMBL" id="VIRS01000036">
    <property type="protein sequence ID" value="TQS40673.1"/>
    <property type="molecule type" value="Genomic_DNA"/>
</dbReference>
<feature type="domain" description="DUF7134" evidence="13">
    <location>
        <begin position="2"/>
        <end position="149"/>
    </location>
</feature>
<feature type="region of interest" description="Disordered" evidence="9">
    <location>
        <begin position="319"/>
        <end position="372"/>
    </location>
</feature>
<keyword evidence="15" id="KW-1185">Reference proteome</keyword>
<dbReference type="RefSeq" id="WP_142708934.1">
    <property type="nucleotide sequence ID" value="NZ_VIRS01000036.1"/>
</dbReference>
<evidence type="ECO:0000256" key="2">
    <source>
        <dbReference type="ARBA" id="ARBA00012438"/>
    </source>
</evidence>
<dbReference type="Pfam" id="PF07730">
    <property type="entry name" value="HisKA_3"/>
    <property type="match status" value="1"/>
</dbReference>
<dbReference type="GO" id="GO:0016020">
    <property type="term" value="C:membrane"/>
    <property type="evidence" value="ECO:0007669"/>
    <property type="project" value="InterPro"/>
</dbReference>
<dbReference type="Proteomes" id="UP000317982">
    <property type="component" value="Unassembled WGS sequence"/>
</dbReference>
<feature type="compositionally biased region" description="Gly residues" evidence="9">
    <location>
        <begin position="350"/>
        <end position="372"/>
    </location>
</feature>
<dbReference type="InterPro" id="IPR011712">
    <property type="entry name" value="Sig_transdc_His_kin_sub3_dim/P"/>
</dbReference>
<evidence type="ECO:0000259" key="11">
    <source>
        <dbReference type="Pfam" id="PF02518"/>
    </source>
</evidence>
<feature type="domain" description="Signal transduction histidine kinase subgroup 3 dimerisation and phosphoacceptor" evidence="12">
    <location>
        <begin position="172"/>
        <end position="236"/>
    </location>
</feature>
<dbReference type="AlphaFoldDB" id="A0A545AH74"/>
<evidence type="ECO:0000256" key="5">
    <source>
        <dbReference type="ARBA" id="ARBA00022741"/>
    </source>
</evidence>
<evidence type="ECO:0000256" key="6">
    <source>
        <dbReference type="ARBA" id="ARBA00022777"/>
    </source>
</evidence>
<dbReference type="InterPro" id="IPR055558">
    <property type="entry name" value="DUF7134"/>
</dbReference>
<keyword evidence="4" id="KW-0808">Transferase</keyword>
<comment type="caution">
    <text evidence="14">The sequence shown here is derived from an EMBL/GenBank/DDBJ whole genome shotgun (WGS) entry which is preliminary data.</text>
</comment>
<feature type="domain" description="Histidine kinase/HSP90-like ATPase" evidence="11">
    <location>
        <begin position="283"/>
        <end position="406"/>
    </location>
</feature>
<protein>
    <recommendedName>
        <fullName evidence="2">histidine kinase</fullName>
        <ecNumber evidence="2">2.7.13.3</ecNumber>
    </recommendedName>
</protein>
<comment type="catalytic activity">
    <reaction evidence="1">
        <text>ATP + protein L-histidine = ADP + protein N-phospho-L-histidine.</text>
        <dbReference type="EC" id="2.7.13.3"/>
    </reaction>
</comment>
<feature type="transmembrane region" description="Helical" evidence="10">
    <location>
        <begin position="110"/>
        <end position="128"/>
    </location>
</feature>
<dbReference type="InterPro" id="IPR050482">
    <property type="entry name" value="Sensor_HK_TwoCompSys"/>
</dbReference>
<dbReference type="CDD" id="cd16917">
    <property type="entry name" value="HATPase_UhpB-NarQ-NarX-like"/>
    <property type="match status" value="1"/>
</dbReference>
<dbReference type="Pfam" id="PF02518">
    <property type="entry name" value="HATPase_c"/>
    <property type="match status" value="1"/>
</dbReference>
<reference evidence="14 15" key="1">
    <citation type="submission" date="2019-07" db="EMBL/GenBank/DDBJ databases">
        <title>Cryptosporangium phraense sp. nov., isolated from plant litter.</title>
        <authorList>
            <person name="Suriyachadkun C."/>
        </authorList>
    </citation>
    <scope>NUCLEOTIDE SEQUENCE [LARGE SCALE GENOMIC DNA]</scope>
    <source>
        <strain evidence="14 15">A-T 5661</strain>
    </source>
</reference>
<dbReference type="EC" id="2.7.13.3" evidence="2"/>
<keyword evidence="3" id="KW-0597">Phosphoprotein</keyword>
<keyword evidence="10" id="KW-0812">Transmembrane</keyword>
<evidence type="ECO:0000313" key="14">
    <source>
        <dbReference type="EMBL" id="TQS40673.1"/>
    </source>
</evidence>
<sequence>MERWSRADVMVRDLPLALVLFGAALLPGLHGHGTQIGPGPDRAFDAVGVLVVAGETLPLAIRRRFPVTSLGLVAAGFVADQLLGYHTVAGSAVLLALLSAGVHVERHRRATVVAATVVFVALGLPLHVGAAEAVILYVFMAGAWRVGGGLRAGRAAEAEHRLRLAEAARVAERTRIARELHDVVTHHVTAMVVQAEAARYLTAAPDRLDRTLAAVSDTGRRAISDLRHLLDLLDPDHGGDAREPAAGDLHALVEQTRQAGQPVEFTAEGRPAETSGSAELVTYRVVQEALTNALKHDHGGRTVVGVRYGGREIIVRVRTDGSGSAGSSAGTSTGQAGSSAGQAGSWAGSSAGGWAGSSAGGWAGSSAGGGGRGLSGLRERVAVVGGEFRAGPGDDGGFLVEARIPAGTRP</sequence>
<evidence type="ECO:0000313" key="15">
    <source>
        <dbReference type="Proteomes" id="UP000317982"/>
    </source>
</evidence>
<keyword evidence="6 14" id="KW-0418">Kinase</keyword>
<evidence type="ECO:0000256" key="9">
    <source>
        <dbReference type="SAM" id="MobiDB-lite"/>
    </source>
</evidence>
<keyword evidence="8" id="KW-0902">Two-component regulatory system</keyword>
<dbReference type="OrthoDB" id="227596at2"/>
<gene>
    <name evidence="14" type="ORF">FL583_33665</name>
</gene>
<accession>A0A545AH74</accession>
<dbReference type="Gene3D" id="1.20.5.1930">
    <property type="match status" value="1"/>
</dbReference>
<evidence type="ECO:0000256" key="8">
    <source>
        <dbReference type="ARBA" id="ARBA00023012"/>
    </source>
</evidence>
<evidence type="ECO:0000256" key="3">
    <source>
        <dbReference type="ARBA" id="ARBA00022553"/>
    </source>
</evidence>
<name>A0A545AH74_9ACTN</name>
<keyword evidence="10" id="KW-1133">Transmembrane helix</keyword>
<evidence type="ECO:0000259" key="13">
    <source>
        <dbReference type="Pfam" id="PF23539"/>
    </source>
</evidence>